<proteinExistence type="predicted"/>
<dbReference type="PROSITE" id="PS51485">
    <property type="entry name" value="PHYTOCYANIN"/>
    <property type="match status" value="1"/>
</dbReference>
<feature type="region of interest" description="Disordered" evidence="3">
    <location>
        <begin position="134"/>
        <end position="186"/>
    </location>
</feature>
<keyword evidence="4" id="KW-0732">Signal</keyword>
<dbReference type="InterPro" id="IPR008972">
    <property type="entry name" value="Cupredoxin"/>
</dbReference>
<name>A0A835HUB3_9MAGN</name>
<protein>
    <recommendedName>
        <fullName evidence="5">Phytocyanin domain-containing protein</fullName>
    </recommendedName>
</protein>
<dbReference type="OrthoDB" id="5421909at2759"/>
<feature type="compositionally biased region" description="Pro residues" evidence="3">
    <location>
        <begin position="138"/>
        <end position="159"/>
    </location>
</feature>
<dbReference type="AlphaFoldDB" id="A0A835HUB3"/>
<feature type="signal peptide" evidence="4">
    <location>
        <begin position="1"/>
        <end position="25"/>
    </location>
</feature>
<dbReference type="PANTHER" id="PTHR33021:SF488">
    <property type="entry name" value="PHYTOCYANIN DOMAIN-CONTAINING PROTEIN"/>
    <property type="match status" value="1"/>
</dbReference>
<organism evidence="6 7">
    <name type="scientific">Coptis chinensis</name>
    <dbReference type="NCBI Taxonomy" id="261450"/>
    <lineage>
        <taxon>Eukaryota</taxon>
        <taxon>Viridiplantae</taxon>
        <taxon>Streptophyta</taxon>
        <taxon>Embryophyta</taxon>
        <taxon>Tracheophyta</taxon>
        <taxon>Spermatophyta</taxon>
        <taxon>Magnoliopsida</taxon>
        <taxon>Ranunculales</taxon>
        <taxon>Ranunculaceae</taxon>
        <taxon>Coptidoideae</taxon>
        <taxon>Coptis</taxon>
    </lineage>
</organism>
<evidence type="ECO:0000256" key="2">
    <source>
        <dbReference type="ARBA" id="ARBA00023180"/>
    </source>
</evidence>
<dbReference type="Gene3D" id="2.60.40.420">
    <property type="entry name" value="Cupredoxins - blue copper proteins"/>
    <property type="match status" value="1"/>
</dbReference>
<evidence type="ECO:0000256" key="1">
    <source>
        <dbReference type="ARBA" id="ARBA00023157"/>
    </source>
</evidence>
<sequence length="208" mass="21388">MAACSMNRLVGFLFVAISLLHCTSAQTTHIVGDASGWAVPPAGPTFYSSWASRQTFRVNDTLVFNFASMMHDVATVTRTAYDACDASSPIGPVPTTGPVTVTLTTQGLQYYFCSVQGHCAAGQKLSINVVGATVSPPTRTPTLPPPTRTPTLSPPPSIAMPPSSSATPPITSMSPPPAAGGPPSNSAPGVVVRGFSVTIFSVALALLL</sequence>
<evidence type="ECO:0000259" key="5">
    <source>
        <dbReference type="PROSITE" id="PS51485"/>
    </source>
</evidence>
<accession>A0A835HUB3</accession>
<evidence type="ECO:0000313" key="6">
    <source>
        <dbReference type="EMBL" id="KAF9605881.1"/>
    </source>
</evidence>
<evidence type="ECO:0000256" key="3">
    <source>
        <dbReference type="SAM" id="MobiDB-lite"/>
    </source>
</evidence>
<feature type="domain" description="Phytocyanin" evidence="5">
    <location>
        <begin position="27"/>
        <end position="131"/>
    </location>
</feature>
<dbReference type="InterPro" id="IPR003245">
    <property type="entry name" value="Phytocyanin_dom"/>
</dbReference>
<comment type="caution">
    <text evidence="6">The sequence shown here is derived from an EMBL/GenBank/DDBJ whole genome shotgun (WGS) entry which is preliminary data.</text>
</comment>
<keyword evidence="2" id="KW-0325">Glycoprotein</keyword>
<dbReference type="Pfam" id="PF02298">
    <property type="entry name" value="Cu_bind_like"/>
    <property type="match status" value="1"/>
</dbReference>
<dbReference type="FunFam" id="2.60.40.420:FF:000034">
    <property type="entry name" value="Cupredoxin superfamily protein"/>
    <property type="match status" value="1"/>
</dbReference>
<evidence type="ECO:0000256" key="4">
    <source>
        <dbReference type="SAM" id="SignalP"/>
    </source>
</evidence>
<gene>
    <name evidence="6" type="ORF">IFM89_020291</name>
</gene>
<dbReference type="GO" id="GO:0009055">
    <property type="term" value="F:electron transfer activity"/>
    <property type="evidence" value="ECO:0007669"/>
    <property type="project" value="InterPro"/>
</dbReference>
<dbReference type="PANTHER" id="PTHR33021">
    <property type="entry name" value="BLUE COPPER PROTEIN"/>
    <property type="match status" value="1"/>
</dbReference>
<dbReference type="InterPro" id="IPR039391">
    <property type="entry name" value="Phytocyanin-like"/>
</dbReference>
<dbReference type="SUPFAM" id="SSF49503">
    <property type="entry name" value="Cupredoxins"/>
    <property type="match status" value="1"/>
</dbReference>
<feature type="compositionally biased region" description="Low complexity" evidence="3">
    <location>
        <begin position="160"/>
        <end position="173"/>
    </location>
</feature>
<reference evidence="6 7" key="1">
    <citation type="submission" date="2020-10" db="EMBL/GenBank/DDBJ databases">
        <title>The Coptis chinensis genome and diversification of protoberbering-type alkaloids.</title>
        <authorList>
            <person name="Wang B."/>
            <person name="Shu S."/>
            <person name="Song C."/>
            <person name="Liu Y."/>
        </authorList>
    </citation>
    <scope>NUCLEOTIDE SEQUENCE [LARGE SCALE GENOMIC DNA]</scope>
    <source>
        <strain evidence="6">HL-2020</strain>
        <tissue evidence="6">Leaf</tissue>
    </source>
</reference>
<keyword evidence="7" id="KW-1185">Reference proteome</keyword>
<evidence type="ECO:0000313" key="7">
    <source>
        <dbReference type="Proteomes" id="UP000631114"/>
    </source>
</evidence>
<dbReference type="EMBL" id="JADFTS010000005">
    <property type="protein sequence ID" value="KAF9605881.1"/>
    <property type="molecule type" value="Genomic_DNA"/>
</dbReference>
<dbReference type="GO" id="GO:0005886">
    <property type="term" value="C:plasma membrane"/>
    <property type="evidence" value="ECO:0007669"/>
    <property type="project" value="TreeGrafter"/>
</dbReference>
<keyword evidence="1" id="KW-1015">Disulfide bond</keyword>
<feature type="chain" id="PRO_5032427738" description="Phytocyanin domain-containing protein" evidence="4">
    <location>
        <begin position="26"/>
        <end position="208"/>
    </location>
</feature>
<dbReference type="Proteomes" id="UP000631114">
    <property type="component" value="Unassembled WGS sequence"/>
</dbReference>